<dbReference type="Proteomes" id="UP000636949">
    <property type="component" value="Unassembled WGS sequence"/>
</dbReference>
<evidence type="ECO:0000313" key="1">
    <source>
        <dbReference type="EMBL" id="GGF94173.1"/>
    </source>
</evidence>
<dbReference type="AlphaFoldDB" id="A0A8J3E7Z8"/>
<sequence>MEMQNTYNTQAYTLQTHVYNDAMAMLKMGVPISVVAKTLKIPSEQIRHLKNERSNNNE</sequence>
<proteinExistence type="predicted"/>
<dbReference type="RefSeq" id="WP_157968198.1">
    <property type="nucleotide sequence ID" value="NZ_BMJS01000007.1"/>
</dbReference>
<protein>
    <submittedName>
        <fullName evidence="1">Uncharacterized protein</fullName>
    </submittedName>
</protein>
<keyword evidence="2" id="KW-1185">Reference proteome</keyword>
<gene>
    <name evidence="1" type="ORF">GCM10010995_09250</name>
</gene>
<reference evidence="1" key="1">
    <citation type="journal article" date="2014" name="Int. J. Syst. Evol. Microbiol.">
        <title>Complete genome sequence of Corynebacterium casei LMG S-19264T (=DSM 44701T), isolated from a smear-ripened cheese.</title>
        <authorList>
            <consortium name="US DOE Joint Genome Institute (JGI-PGF)"/>
            <person name="Walter F."/>
            <person name="Albersmeier A."/>
            <person name="Kalinowski J."/>
            <person name="Ruckert C."/>
        </authorList>
    </citation>
    <scope>NUCLEOTIDE SEQUENCE</scope>
    <source>
        <strain evidence="1">CGMCC 1.15758</strain>
    </source>
</reference>
<dbReference type="EMBL" id="BMJS01000007">
    <property type="protein sequence ID" value="GGF94173.1"/>
    <property type="molecule type" value="Genomic_DNA"/>
</dbReference>
<evidence type="ECO:0000313" key="2">
    <source>
        <dbReference type="Proteomes" id="UP000636949"/>
    </source>
</evidence>
<organism evidence="1 2">
    <name type="scientific">Cysteiniphilum litorale</name>
    <dbReference type="NCBI Taxonomy" id="2056700"/>
    <lineage>
        <taxon>Bacteria</taxon>
        <taxon>Pseudomonadati</taxon>
        <taxon>Pseudomonadota</taxon>
        <taxon>Gammaproteobacteria</taxon>
        <taxon>Thiotrichales</taxon>
        <taxon>Fastidiosibacteraceae</taxon>
        <taxon>Cysteiniphilum</taxon>
    </lineage>
</organism>
<dbReference type="OrthoDB" id="9926851at2"/>
<comment type="caution">
    <text evidence="1">The sequence shown here is derived from an EMBL/GenBank/DDBJ whole genome shotgun (WGS) entry which is preliminary data.</text>
</comment>
<reference evidence="1" key="2">
    <citation type="submission" date="2020-09" db="EMBL/GenBank/DDBJ databases">
        <authorList>
            <person name="Sun Q."/>
            <person name="Zhou Y."/>
        </authorList>
    </citation>
    <scope>NUCLEOTIDE SEQUENCE</scope>
    <source>
        <strain evidence="1">CGMCC 1.15758</strain>
    </source>
</reference>
<accession>A0A8J3E7Z8</accession>
<name>A0A8J3E7Z8_9GAMM</name>